<accession>A0A512N3M4</accession>
<evidence type="ECO:0000256" key="1">
    <source>
        <dbReference type="ARBA" id="ARBA00023015"/>
    </source>
</evidence>
<evidence type="ECO:0000313" key="8">
    <source>
        <dbReference type="Proteomes" id="UP000321058"/>
    </source>
</evidence>
<dbReference type="PROSITE" id="PS00041">
    <property type="entry name" value="HTH_ARAC_FAMILY_1"/>
    <property type="match status" value="1"/>
</dbReference>
<keyword evidence="4" id="KW-0804">Transcription</keyword>
<reference evidence="7 8" key="1">
    <citation type="submission" date="2019-07" db="EMBL/GenBank/DDBJ databases">
        <title>Whole genome shotgun sequence of Reyranella soli NBRC 108950.</title>
        <authorList>
            <person name="Hosoyama A."/>
            <person name="Uohara A."/>
            <person name="Ohji S."/>
            <person name="Ichikawa N."/>
        </authorList>
    </citation>
    <scope>NUCLEOTIDE SEQUENCE [LARGE SCALE GENOMIC DNA]</scope>
    <source>
        <strain evidence="7 8">NBRC 108950</strain>
    </source>
</reference>
<evidence type="ECO:0000256" key="2">
    <source>
        <dbReference type="ARBA" id="ARBA00023125"/>
    </source>
</evidence>
<feature type="domain" description="HTH araC/xylS-type" evidence="6">
    <location>
        <begin position="191"/>
        <end position="288"/>
    </location>
</feature>
<dbReference type="PANTHER" id="PTHR46796:SF2">
    <property type="entry name" value="TRANSCRIPTIONAL REGULATORY PROTEIN"/>
    <property type="match status" value="1"/>
</dbReference>
<dbReference type="AlphaFoldDB" id="A0A512N3M4"/>
<protein>
    <submittedName>
        <fullName evidence="7">AraC family transcriptional regulator</fullName>
    </submittedName>
</protein>
<dbReference type="SUPFAM" id="SSF51215">
    <property type="entry name" value="Regulatory protein AraC"/>
    <property type="match status" value="1"/>
</dbReference>
<organism evidence="7 8">
    <name type="scientific">Reyranella soli</name>
    <dbReference type="NCBI Taxonomy" id="1230389"/>
    <lineage>
        <taxon>Bacteria</taxon>
        <taxon>Pseudomonadati</taxon>
        <taxon>Pseudomonadota</taxon>
        <taxon>Alphaproteobacteria</taxon>
        <taxon>Hyphomicrobiales</taxon>
        <taxon>Reyranellaceae</taxon>
        <taxon>Reyranella</taxon>
    </lineage>
</organism>
<dbReference type="GO" id="GO:0003700">
    <property type="term" value="F:DNA-binding transcription factor activity"/>
    <property type="evidence" value="ECO:0007669"/>
    <property type="project" value="InterPro"/>
</dbReference>
<keyword evidence="8" id="KW-1185">Reference proteome</keyword>
<evidence type="ECO:0000256" key="4">
    <source>
        <dbReference type="ARBA" id="ARBA00023163"/>
    </source>
</evidence>
<dbReference type="InterPro" id="IPR009057">
    <property type="entry name" value="Homeodomain-like_sf"/>
</dbReference>
<dbReference type="Proteomes" id="UP000321058">
    <property type="component" value="Unassembled WGS sequence"/>
</dbReference>
<dbReference type="SUPFAM" id="SSF46689">
    <property type="entry name" value="Homeodomain-like"/>
    <property type="match status" value="2"/>
</dbReference>
<dbReference type="GO" id="GO:0043565">
    <property type="term" value="F:sequence-specific DNA binding"/>
    <property type="evidence" value="ECO:0007669"/>
    <property type="project" value="InterPro"/>
</dbReference>
<dbReference type="Gene3D" id="1.10.10.60">
    <property type="entry name" value="Homeodomain-like"/>
    <property type="match status" value="1"/>
</dbReference>
<proteinExistence type="predicted"/>
<sequence length="293" mass="32764">MAGIGENWPSRVSSGVARSDPRNSTEYWWDRHLTGLSLMRADFTTHEYPPHIHEALVVAVTENGGSVVKSRGQVEEATPSTLFVFNPAEPHAGWMGWSARWQYRSMYLTQAALGQLAAGLGIERVPYFTHNIFADRDLIEAFMAMHCAIEEGRDVFHERELLVGSFGRLFRRHGSGGSRIPPAPVDRQLLARVKDRMHADYASELRLEDLAAEVGLTTFQLIGLFKRTVGLTPHAYLTQVRLNMACRRLRHEPVLADVATDVGFYDQSALNKHFKRCYGITPTQFARAAAAAA</sequence>
<dbReference type="PANTHER" id="PTHR46796">
    <property type="entry name" value="HTH-TYPE TRANSCRIPTIONAL ACTIVATOR RHAS-RELATED"/>
    <property type="match status" value="1"/>
</dbReference>
<keyword evidence="1" id="KW-0805">Transcription regulation</keyword>
<dbReference type="InterPro" id="IPR037923">
    <property type="entry name" value="HTH-like"/>
</dbReference>
<dbReference type="Pfam" id="PF02311">
    <property type="entry name" value="AraC_binding"/>
    <property type="match status" value="1"/>
</dbReference>
<evidence type="ECO:0000259" key="6">
    <source>
        <dbReference type="PROSITE" id="PS01124"/>
    </source>
</evidence>
<dbReference type="PROSITE" id="PS01124">
    <property type="entry name" value="HTH_ARAC_FAMILY_2"/>
    <property type="match status" value="1"/>
</dbReference>
<keyword evidence="2" id="KW-0238">DNA-binding</keyword>
<dbReference type="EMBL" id="BKAJ01000012">
    <property type="protein sequence ID" value="GEP53575.1"/>
    <property type="molecule type" value="Genomic_DNA"/>
</dbReference>
<comment type="caution">
    <text evidence="7">The sequence shown here is derived from an EMBL/GenBank/DDBJ whole genome shotgun (WGS) entry which is preliminary data.</text>
</comment>
<evidence type="ECO:0000256" key="3">
    <source>
        <dbReference type="ARBA" id="ARBA00023159"/>
    </source>
</evidence>
<feature type="region of interest" description="Disordered" evidence="5">
    <location>
        <begin position="1"/>
        <end position="22"/>
    </location>
</feature>
<keyword evidence="3" id="KW-0010">Activator</keyword>
<dbReference type="InterPro" id="IPR018062">
    <property type="entry name" value="HTH_AraC-typ_CS"/>
</dbReference>
<dbReference type="InterPro" id="IPR050204">
    <property type="entry name" value="AraC_XylS_family_regulators"/>
</dbReference>
<name>A0A512N3M4_9HYPH</name>
<evidence type="ECO:0000256" key="5">
    <source>
        <dbReference type="SAM" id="MobiDB-lite"/>
    </source>
</evidence>
<dbReference type="SMART" id="SM00342">
    <property type="entry name" value="HTH_ARAC"/>
    <property type="match status" value="1"/>
</dbReference>
<dbReference type="InterPro" id="IPR003313">
    <property type="entry name" value="AraC-bd"/>
</dbReference>
<evidence type="ECO:0000313" key="7">
    <source>
        <dbReference type="EMBL" id="GEP53575.1"/>
    </source>
</evidence>
<dbReference type="InterPro" id="IPR018060">
    <property type="entry name" value="HTH_AraC"/>
</dbReference>
<dbReference type="Pfam" id="PF12833">
    <property type="entry name" value="HTH_18"/>
    <property type="match status" value="1"/>
</dbReference>
<gene>
    <name evidence="7" type="ORF">RSO01_07410</name>
</gene>